<keyword evidence="2" id="KW-1185">Reference proteome</keyword>
<evidence type="ECO:0000313" key="2">
    <source>
        <dbReference type="Proteomes" id="UP000499080"/>
    </source>
</evidence>
<evidence type="ECO:0000313" key="1">
    <source>
        <dbReference type="EMBL" id="GBN90885.1"/>
    </source>
</evidence>
<accession>A0A4Y2SVH8</accession>
<proteinExistence type="predicted"/>
<reference evidence="1 2" key="1">
    <citation type="journal article" date="2019" name="Sci. Rep.">
        <title>Orb-weaving spider Araneus ventricosus genome elucidates the spidroin gene catalogue.</title>
        <authorList>
            <person name="Kono N."/>
            <person name="Nakamura H."/>
            <person name="Ohtoshi R."/>
            <person name="Moran D.A.P."/>
            <person name="Shinohara A."/>
            <person name="Yoshida Y."/>
            <person name="Fujiwara M."/>
            <person name="Mori M."/>
            <person name="Tomita M."/>
            <person name="Arakawa K."/>
        </authorList>
    </citation>
    <scope>NUCLEOTIDE SEQUENCE [LARGE SCALE GENOMIC DNA]</scope>
</reference>
<dbReference type="EMBL" id="BGPR01023595">
    <property type="protein sequence ID" value="GBN90885.1"/>
    <property type="molecule type" value="Genomic_DNA"/>
</dbReference>
<name>A0A4Y2SVH8_ARAVE</name>
<gene>
    <name evidence="1" type="ORF">AVEN_39331_1</name>
</gene>
<protein>
    <submittedName>
        <fullName evidence="1">Uncharacterized protein</fullName>
    </submittedName>
</protein>
<organism evidence="1 2">
    <name type="scientific">Araneus ventricosus</name>
    <name type="common">Orbweaver spider</name>
    <name type="synonym">Epeira ventricosa</name>
    <dbReference type="NCBI Taxonomy" id="182803"/>
    <lineage>
        <taxon>Eukaryota</taxon>
        <taxon>Metazoa</taxon>
        <taxon>Ecdysozoa</taxon>
        <taxon>Arthropoda</taxon>
        <taxon>Chelicerata</taxon>
        <taxon>Arachnida</taxon>
        <taxon>Araneae</taxon>
        <taxon>Araneomorphae</taxon>
        <taxon>Entelegynae</taxon>
        <taxon>Araneoidea</taxon>
        <taxon>Araneidae</taxon>
        <taxon>Araneus</taxon>
    </lineage>
</organism>
<comment type="caution">
    <text evidence="1">The sequence shown here is derived from an EMBL/GenBank/DDBJ whole genome shotgun (WGS) entry which is preliminary data.</text>
</comment>
<dbReference type="Proteomes" id="UP000499080">
    <property type="component" value="Unassembled WGS sequence"/>
</dbReference>
<dbReference type="AlphaFoldDB" id="A0A4Y2SVH8"/>
<sequence>MSVLEVLTDRSTFQSPLRPKEEFYKNHKNFGNNKFYCEKRLNLTLTNGLAEEFILEKRGIISNYWRLGIFLIRFTLLDSVIRQSGDEGRGQLKKKIPGSTFRRENAPAGYSDNGRTFLCNKNSINLNS</sequence>